<reference evidence="1 2" key="1">
    <citation type="journal article" date="2006" name="Nature">
        <title>Global trends of whole-genome duplications revealed by the ciliate Paramecium tetraurelia.</title>
        <authorList>
            <consortium name="Genoscope"/>
            <person name="Aury J.-M."/>
            <person name="Jaillon O."/>
            <person name="Duret L."/>
            <person name="Noel B."/>
            <person name="Jubin C."/>
            <person name="Porcel B.M."/>
            <person name="Segurens B."/>
            <person name="Daubin V."/>
            <person name="Anthouard V."/>
            <person name="Aiach N."/>
            <person name="Arnaiz O."/>
            <person name="Billaut A."/>
            <person name="Beisson J."/>
            <person name="Blanc I."/>
            <person name="Bouhouche K."/>
            <person name="Camara F."/>
            <person name="Duharcourt S."/>
            <person name="Guigo R."/>
            <person name="Gogendeau D."/>
            <person name="Katinka M."/>
            <person name="Keller A.-M."/>
            <person name="Kissmehl R."/>
            <person name="Klotz C."/>
            <person name="Koll F."/>
            <person name="Le Moue A."/>
            <person name="Lepere C."/>
            <person name="Malinsky S."/>
            <person name="Nowacki M."/>
            <person name="Nowak J.K."/>
            <person name="Plattner H."/>
            <person name="Poulain J."/>
            <person name="Ruiz F."/>
            <person name="Serrano V."/>
            <person name="Zagulski M."/>
            <person name="Dessen P."/>
            <person name="Betermier M."/>
            <person name="Weissenbach J."/>
            <person name="Scarpelli C."/>
            <person name="Schachter V."/>
            <person name="Sperling L."/>
            <person name="Meyer E."/>
            <person name="Cohen J."/>
            <person name="Wincker P."/>
        </authorList>
    </citation>
    <scope>NUCLEOTIDE SEQUENCE [LARGE SCALE GENOMIC DNA]</scope>
    <source>
        <strain evidence="1 2">Stock d4-2</strain>
    </source>
</reference>
<evidence type="ECO:0000313" key="1">
    <source>
        <dbReference type="EMBL" id="CAK59870.1"/>
    </source>
</evidence>
<organism evidence="1 2">
    <name type="scientific">Paramecium tetraurelia</name>
    <dbReference type="NCBI Taxonomy" id="5888"/>
    <lineage>
        <taxon>Eukaryota</taxon>
        <taxon>Sar</taxon>
        <taxon>Alveolata</taxon>
        <taxon>Ciliophora</taxon>
        <taxon>Intramacronucleata</taxon>
        <taxon>Oligohymenophorea</taxon>
        <taxon>Peniculida</taxon>
        <taxon>Parameciidae</taxon>
        <taxon>Paramecium</taxon>
    </lineage>
</organism>
<evidence type="ECO:0000313" key="2">
    <source>
        <dbReference type="Proteomes" id="UP000000600"/>
    </source>
</evidence>
<sequence>MKQPFNKCNQFPNQGIQLINQSGFQRRLYFQQNQGKVDEFKLNDQYTQQNLKRIIQQYNNEKVIKDDLIIKENSQRMMAVYIHEGMQQMFEIKQMSKQLNERTILMKDRIFD</sequence>
<dbReference type="AlphaFoldDB" id="A0BMV3"/>
<accession>A0BMV3</accession>
<dbReference type="Proteomes" id="UP000000600">
    <property type="component" value="Unassembled WGS sequence"/>
</dbReference>
<dbReference type="InParanoid" id="A0BMV3"/>
<gene>
    <name evidence="1" type="ORF">GSPATT00030507001</name>
</gene>
<dbReference type="HOGENOM" id="CLU_2150720_0_0_1"/>
<dbReference type="EMBL" id="CT868005">
    <property type="protein sequence ID" value="CAK59870.1"/>
    <property type="molecule type" value="Genomic_DNA"/>
</dbReference>
<dbReference type="RefSeq" id="XP_001427268.1">
    <property type="nucleotide sequence ID" value="XM_001427231.1"/>
</dbReference>
<protein>
    <submittedName>
        <fullName evidence="1">Uncharacterized protein</fullName>
    </submittedName>
</protein>
<dbReference type="GeneID" id="5013052"/>
<proteinExistence type="predicted"/>
<dbReference type="KEGG" id="ptm:GSPATT00030507001"/>
<name>A0BMV3_PARTE</name>
<keyword evidence="2" id="KW-1185">Reference proteome</keyword>